<dbReference type="AlphaFoldDB" id="A0A517WFQ1"/>
<dbReference type="PIRSF" id="PIRSF019455">
    <property type="entry name" value="CopR_AtkY"/>
    <property type="match status" value="1"/>
</dbReference>
<evidence type="ECO:0000256" key="4">
    <source>
        <dbReference type="ARBA" id="ARBA00023163"/>
    </source>
</evidence>
<evidence type="ECO:0000256" key="1">
    <source>
        <dbReference type="ARBA" id="ARBA00011046"/>
    </source>
</evidence>
<dbReference type="SUPFAM" id="SSF46785">
    <property type="entry name" value="Winged helix' DNA-binding domain"/>
    <property type="match status" value="1"/>
</dbReference>
<name>A0A517WFQ1_9PLAN</name>
<keyword evidence="3" id="KW-0238">DNA-binding</keyword>
<gene>
    <name evidence="5" type="ORF">V6x_38100</name>
</gene>
<organism evidence="5 6">
    <name type="scientific">Gimesia chilikensis</name>
    <dbReference type="NCBI Taxonomy" id="2605989"/>
    <lineage>
        <taxon>Bacteria</taxon>
        <taxon>Pseudomonadati</taxon>
        <taxon>Planctomycetota</taxon>
        <taxon>Planctomycetia</taxon>
        <taxon>Planctomycetales</taxon>
        <taxon>Planctomycetaceae</taxon>
        <taxon>Gimesia</taxon>
    </lineage>
</organism>
<dbReference type="Pfam" id="PF03965">
    <property type="entry name" value="Penicillinase_R"/>
    <property type="match status" value="1"/>
</dbReference>
<sequence length="132" mass="14867">MSKKDQPVSSTDVTEAERTVLEILWERPEGSSVREIVLAMYGRHEHSLHGGVKSFLDRLMDKGLVTVDKSGFAHLFSATLSRESFVGRQLKHLADHHFGGSLTPMLLSLVEQVDLDDKKRATLERIINQIKD</sequence>
<dbReference type="Proteomes" id="UP000320722">
    <property type="component" value="Chromosome"/>
</dbReference>
<keyword evidence="4" id="KW-0804">Transcription</keyword>
<comment type="similarity">
    <text evidence="1">Belongs to the BlaI transcriptional regulatory family.</text>
</comment>
<dbReference type="InterPro" id="IPR036388">
    <property type="entry name" value="WH-like_DNA-bd_sf"/>
</dbReference>
<dbReference type="Gene3D" id="1.10.10.10">
    <property type="entry name" value="Winged helix-like DNA-binding domain superfamily/Winged helix DNA-binding domain"/>
    <property type="match status" value="1"/>
</dbReference>
<protein>
    <submittedName>
        <fullName evidence="5">Penicillinase repressor</fullName>
    </submittedName>
</protein>
<evidence type="ECO:0000256" key="2">
    <source>
        <dbReference type="ARBA" id="ARBA00023015"/>
    </source>
</evidence>
<reference evidence="5 6" key="1">
    <citation type="submission" date="2019-02" db="EMBL/GenBank/DDBJ databases">
        <title>Deep-cultivation of Planctomycetes and their phenomic and genomic characterization uncovers novel biology.</title>
        <authorList>
            <person name="Wiegand S."/>
            <person name="Jogler M."/>
            <person name="Boedeker C."/>
            <person name="Pinto D."/>
            <person name="Vollmers J."/>
            <person name="Rivas-Marin E."/>
            <person name="Kohn T."/>
            <person name="Peeters S.H."/>
            <person name="Heuer A."/>
            <person name="Rast P."/>
            <person name="Oberbeckmann S."/>
            <person name="Bunk B."/>
            <person name="Jeske O."/>
            <person name="Meyerdierks A."/>
            <person name="Storesund J.E."/>
            <person name="Kallscheuer N."/>
            <person name="Luecker S."/>
            <person name="Lage O.M."/>
            <person name="Pohl T."/>
            <person name="Merkel B.J."/>
            <person name="Hornburger P."/>
            <person name="Mueller R.-W."/>
            <person name="Bruemmer F."/>
            <person name="Labrenz M."/>
            <person name="Spormann A.M."/>
            <person name="Op den Camp H."/>
            <person name="Overmann J."/>
            <person name="Amann R."/>
            <person name="Jetten M.S.M."/>
            <person name="Mascher T."/>
            <person name="Medema M.H."/>
            <person name="Devos D.P."/>
            <person name="Kaster A.-K."/>
            <person name="Ovreas L."/>
            <person name="Rohde M."/>
            <person name="Galperin M.Y."/>
            <person name="Jogler C."/>
        </authorList>
    </citation>
    <scope>NUCLEOTIDE SEQUENCE [LARGE SCALE GENOMIC DNA]</scope>
    <source>
        <strain evidence="5 6">V6</strain>
    </source>
</reference>
<proteinExistence type="inferred from homology"/>
<dbReference type="Gene3D" id="1.10.4040.10">
    <property type="entry name" value="Penicillinase repressor domain"/>
    <property type="match status" value="1"/>
</dbReference>
<dbReference type="EMBL" id="CP036347">
    <property type="protein sequence ID" value="QDU04085.1"/>
    <property type="molecule type" value="Genomic_DNA"/>
</dbReference>
<dbReference type="GO" id="GO:0045892">
    <property type="term" value="P:negative regulation of DNA-templated transcription"/>
    <property type="evidence" value="ECO:0007669"/>
    <property type="project" value="InterPro"/>
</dbReference>
<dbReference type="RefSeq" id="WP_197999370.1">
    <property type="nucleotide sequence ID" value="NZ_CP036347.1"/>
</dbReference>
<evidence type="ECO:0000256" key="3">
    <source>
        <dbReference type="ARBA" id="ARBA00023125"/>
    </source>
</evidence>
<dbReference type="InterPro" id="IPR005650">
    <property type="entry name" value="BlaI_family"/>
</dbReference>
<accession>A0A517WFQ1</accession>
<evidence type="ECO:0000313" key="6">
    <source>
        <dbReference type="Proteomes" id="UP000320722"/>
    </source>
</evidence>
<evidence type="ECO:0000313" key="5">
    <source>
        <dbReference type="EMBL" id="QDU04085.1"/>
    </source>
</evidence>
<keyword evidence="2" id="KW-0805">Transcription regulation</keyword>
<dbReference type="GO" id="GO:0003677">
    <property type="term" value="F:DNA binding"/>
    <property type="evidence" value="ECO:0007669"/>
    <property type="project" value="UniProtKB-KW"/>
</dbReference>
<dbReference type="InterPro" id="IPR036390">
    <property type="entry name" value="WH_DNA-bd_sf"/>
</dbReference>